<sequence length="98" mass="10859">MLLPNLSWTAIRGGSNIDFDPPESVLQPLSTTRAPLATADHSTPPATRTRGSPSRADATEPMDEFEQFHFTEYMAPRQSAGLKAVHERIGLLQRWNKA</sequence>
<evidence type="ECO:0000259" key="2">
    <source>
        <dbReference type="Pfam" id="PF03078"/>
    </source>
</evidence>
<reference evidence="3" key="1">
    <citation type="submission" date="2020-01" db="EMBL/GenBank/DDBJ databases">
        <authorList>
            <person name="Mishra B."/>
        </authorList>
    </citation>
    <scope>NUCLEOTIDE SEQUENCE [LARGE SCALE GENOMIC DNA]</scope>
</reference>
<dbReference type="Proteomes" id="UP000467841">
    <property type="component" value="Unassembled WGS sequence"/>
</dbReference>
<dbReference type="EMBL" id="CACVBM020001190">
    <property type="protein sequence ID" value="CAA7038258.1"/>
    <property type="molecule type" value="Genomic_DNA"/>
</dbReference>
<proteinExistence type="predicted"/>
<gene>
    <name evidence="3" type="ORF">MERR_LOCUS25493</name>
</gene>
<evidence type="ECO:0000313" key="4">
    <source>
        <dbReference type="Proteomes" id="UP000467841"/>
    </source>
</evidence>
<evidence type="ECO:0000256" key="1">
    <source>
        <dbReference type="SAM" id="MobiDB-lite"/>
    </source>
</evidence>
<dbReference type="OrthoDB" id="1135390at2759"/>
<evidence type="ECO:0000313" key="3">
    <source>
        <dbReference type="EMBL" id="CAA7038258.1"/>
    </source>
</evidence>
<feature type="compositionally biased region" description="Polar residues" evidence="1">
    <location>
        <begin position="40"/>
        <end position="52"/>
    </location>
</feature>
<keyword evidence="4" id="KW-1185">Reference proteome</keyword>
<feature type="region of interest" description="Disordered" evidence="1">
    <location>
        <begin position="13"/>
        <end position="59"/>
    </location>
</feature>
<organism evidence="3 4">
    <name type="scientific">Microthlaspi erraticum</name>
    <dbReference type="NCBI Taxonomy" id="1685480"/>
    <lineage>
        <taxon>Eukaryota</taxon>
        <taxon>Viridiplantae</taxon>
        <taxon>Streptophyta</taxon>
        <taxon>Embryophyta</taxon>
        <taxon>Tracheophyta</taxon>
        <taxon>Spermatophyta</taxon>
        <taxon>Magnoliopsida</taxon>
        <taxon>eudicotyledons</taxon>
        <taxon>Gunneridae</taxon>
        <taxon>Pentapetalae</taxon>
        <taxon>rosids</taxon>
        <taxon>malvids</taxon>
        <taxon>Brassicales</taxon>
        <taxon>Brassicaceae</taxon>
        <taxon>Coluteocarpeae</taxon>
        <taxon>Microthlaspi</taxon>
    </lineage>
</organism>
<feature type="domain" description="Arabidopsis retrotransposon Orf1 C-terminal" evidence="2">
    <location>
        <begin position="1"/>
        <end position="97"/>
    </location>
</feature>
<dbReference type="InterPro" id="IPR004312">
    <property type="entry name" value="ATHILA_Orf1_C"/>
</dbReference>
<accession>A0A6D2JM59</accession>
<name>A0A6D2JM59_9BRAS</name>
<protein>
    <recommendedName>
        <fullName evidence="2">Arabidopsis retrotransposon Orf1 C-terminal domain-containing protein</fullName>
    </recommendedName>
</protein>
<dbReference type="AlphaFoldDB" id="A0A6D2JM59"/>
<comment type="caution">
    <text evidence="3">The sequence shown here is derived from an EMBL/GenBank/DDBJ whole genome shotgun (WGS) entry which is preliminary data.</text>
</comment>
<dbReference type="Pfam" id="PF03078">
    <property type="entry name" value="ATHILA"/>
    <property type="match status" value="1"/>
</dbReference>